<keyword evidence="4 6" id="KW-0560">Oxidoreductase</keyword>
<sequence>MLDYRTAVNVTVRMAYIVNLVLVGAGHSHLHVAANADVLKEAGANVTLISPGDFWYSGMATGMLGGDYPDREDRLDPQPLIEGAGGRFVKDRVIAIDRVEQYLQLASGERLPYDLVSLNLGSRVDMPPIAGLEEASGVWQAKPIETLWQLRQRLESYLADSASLPRLAILGGGPTGVELACNLLGLSERYGRTFDISLVSADRRVLPQAPLGASRWITRRLIRRGLKLELPVNALAYRQGKLRLDDGTHLPVDQVIVATGLSAPTLIGELGLEHHPHHGLAITPELHTPYDDRVFAVGDCAWLKKSPYPKLGVFGVRQAPVLLNNLLARLQDAPLEPFQPQHHALSILNLGDGRGLAMRGRFWWAGRLALIAKRRLDHRFMKQYRPA</sequence>
<dbReference type="GO" id="GO:0016491">
    <property type="term" value="F:oxidoreductase activity"/>
    <property type="evidence" value="ECO:0007669"/>
    <property type="project" value="UniProtKB-KW"/>
</dbReference>
<dbReference type="Pfam" id="PF07992">
    <property type="entry name" value="Pyr_redox_2"/>
    <property type="match status" value="1"/>
</dbReference>
<dbReference type="PANTHER" id="PTHR42913:SF9">
    <property type="entry name" value="SLR1591 PROTEIN"/>
    <property type="match status" value="1"/>
</dbReference>
<dbReference type="Gene3D" id="3.50.50.100">
    <property type="match status" value="1"/>
</dbReference>
<evidence type="ECO:0000256" key="2">
    <source>
        <dbReference type="ARBA" id="ARBA00022630"/>
    </source>
</evidence>
<gene>
    <name evidence="6" type="ORF">ACFOEI_09730</name>
</gene>
<evidence type="ECO:0000313" key="7">
    <source>
        <dbReference type="Proteomes" id="UP001595640"/>
    </source>
</evidence>
<dbReference type="Proteomes" id="UP001595640">
    <property type="component" value="Unassembled WGS sequence"/>
</dbReference>
<keyword evidence="2" id="KW-0285">Flavoprotein</keyword>
<dbReference type="InterPro" id="IPR051169">
    <property type="entry name" value="NADH-Q_oxidoreductase"/>
</dbReference>
<dbReference type="InterPro" id="IPR036188">
    <property type="entry name" value="FAD/NAD-bd_sf"/>
</dbReference>
<dbReference type="PRINTS" id="PR00368">
    <property type="entry name" value="FADPNR"/>
</dbReference>
<comment type="caution">
    <text evidence="6">The sequence shown here is derived from an EMBL/GenBank/DDBJ whole genome shotgun (WGS) entry which is preliminary data.</text>
</comment>
<evidence type="ECO:0000259" key="5">
    <source>
        <dbReference type="Pfam" id="PF07992"/>
    </source>
</evidence>
<dbReference type="InterPro" id="IPR023753">
    <property type="entry name" value="FAD/NAD-binding_dom"/>
</dbReference>
<keyword evidence="7" id="KW-1185">Reference proteome</keyword>
<organism evidence="6 7">
    <name type="scientific">Modicisalibacter luteus</name>
    <dbReference type="NCBI Taxonomy" id="453962"/>
    <lineage>
        <taxon>Bacteria</taxon>
        <taxon>Pseudomonadati</taxon>
        <taxon>Pseudomonadota</taxon>
        <taxon>Gammaproteobacteria</taxon>
        <taxon>Oceanospirillales</taxon>
        <taxon>Halomonadaceae</taxon>
        <taxon>Modicisalibacter</taxon>
    </lineage>
</organism>
<feature type="domain" description="FAD/NAD(P)-binding" evidence="5">
    <location>
        <begin position="19"/>
        <end position="307"/>
    </location>
</feature>
<keyword evidence="3" id="KW-0274">FAD</keyword>
<dbReference type="EC" id="1.6.5.-" evidence="6"/>
<evidence type="ECO:0000256" key="1">
    <source>
        <dbReference type="ARBA" id="ARBA00001974"/>
    </source>
</evidence>
<dbReference type="PRINTS" id="PR00411">
    <property type="entry name" value="PNDRDTASEI"/>
</dbReference>
<proteinExistence type="predicted"/>
<accession>A0ABV7M0G0</accession>
<dbReference type="PANTHER" id="PTHR42913">
    <property type="entry name" value="APOPTOSIS-INDUCING FACTOR 1"/>
    <property type="match status" value="1"/>
</dbReference>
<evidence type="ECO:0000313" key="6">
    <source>
        <dbReference type="EMBL" id="MFC3292352.1"/>
    </source>
</evidence>
<evidence type="ECO:0000256" key="3">
    <source>
        <dbReference type="ARBA" id="ARBA00022827"/>
    </source>
</evidence>
<protein>
    <submittedName>
        <fullName evidence="6">NAD(P)/FAD-dependent oxidoreductase</fullName>
        <ecNumber evidence="6">1.6.5.-</ecNumber>
    </submittedName>
</protein>
<dbReference type="EMBL" id="JBHRUH010000015">
    <property type="protein sequence ID" value="MFC3292352.1"/>
    <property type="molecule type" value="Genomic_DNA"/>
</dbReference>
<name>A0ABV7M0G0_9GAMM</name>
<comment type="cofactor">
    <cofactor evidence="1">
        <name>FAD</name>
        <dbReference type="ChEBI" id="CHEBI:57692"/>
    </cofactor>
</comment>
<dbReference type="RefSeq" id="WP_083932991.1">
    <property type="nucleotide sequence ID" value="NZ_BMXD01000002.1"/>
</dbReference>
<dbReference type="SUPFAM" id="SSF51905">
    <property type="entry name" value="FAD/NAD(P)-binding domain"/>
    <property type="match status" value="1"/>
</dbReference>
<evidence type="ECO:0000256" key="4">
    <source>
        <dbReference type="ARBA" id="ARBA00023002"/>
    </source>
</evidence>
<reference evidence="7" key="1">
    <citation type="journal article" date="2019" name="Int. J. Syst. Evol. Microbiol.">
        <title>The Global Catalogue of Microorganisms (GCM) 10K type strain sequencing project: providing services to taxonomists for standard genome sequencing and annotation.</title>
        <authorList>
            <consortium name="The Broad Institute Genomics Platform"/>
            <consortium name="The Broad Institute Genome Sequencing Center for Infectious Disease"/>
            <person name="Wu L."/>
            <person name="Ma J."/>
        </authorList>
    </citation>
    <scope>NUCLEOTIDE SEQUENCE [LARGE SCALE GENOMIC DNA]</scope>
    <source>
        <strain evidence="7">KCTC 12847</strain>
    </source>
</reference>